<dbReference type="PANTHER" id="PTHR33650:SF2">
    <property type="entry name" value="CHLOROPLAST ENVELOPE MEMBRANE PROTEIN"/>
    <property type="match status" value="1"/>
</dbReference>
<protein>
    <recommendedName>
        <fullName evidence="8">Proton extrusion protein PxcA</fullName>
    </recommendedName>
</protein>
<reference evidence="10 11" key="1">
    <citation type="submission" date="2017-06" db="EMBL/GenBank/DDBJ databases">
        <title>Genome sequencing of cyanobaciteial culture collection at National Institute for Environmental Studies (NIES).</title>
        <authorList>
            <person name="Hirose Y."/>
            <person name="Shimura Y."/>
            <person name="Fujisawa T."/>
            <person name="Nakamura Y."/>
            <person name="Kawachi M."/>
        </authorList>
    </citation>
    <scope>NUCLEOTIDE SEQUENCE [LARGE SCALE GENOMIC DNA]</scope>
    <source>
        <strain evidence="10 11">NIES-2135</strain>
    </source>
</reference>
<evidence type="ECO:0000256" key="5">
    <source>
        <dbReference type="ARBA" id="ARBA00022989"/>
    </source>
</evidence>
<keyword evidence="3 8" id="KW-0812">Transmembrane</keyword>
<name>A0A1Z4JBT8_LEPBY</name>
<evidence type="ECO:0000256" key="8">
    <source>
        <dbReference type="HAMAP-Rule" id="MF_01308"/>
    </source>
</evidence>
<feature type="transmembrane region" description="Helical" evidence="8">
    <location>
        <begin position="243"/>
        <end position="260"/>
    </location>
</feature>
<keyword evidence="6 8" id="KW-0406">Ion transport</keyword>
<keyword evidence="8" id="KW-0997">Cell inner membrane</keyword>
<accession>A0A1Z4JBT8</accession>
<evidence type="ECO:0000313" key="10">
    <source>
        <dbReference type="EMBL" id="BAY54196.1"/>
    </source>
</evidence>
<keyword evidence="7 8" id="KW-0472">Membrane</keyword>
<feature type="transmembrane region" description="Helical" evidence="8">
    <location>
        <begin position="448"/>
        <end position="468"/>
    </location>
</feature>
<dbReference type="Pfam" id="PF03040">
    <property type="entry name" value="CemA"/>
    <property type="match status" value="1"/>
</dbReference>
<keyword evidence="4 8" id="KW-0375">Hydrogen ion transport</keyword>
<feature type="compositionally biased region" description="Polar residues" evidence="9">
    <location>
        <begin position="177"/>
        <end position="189"/>
    </location>
</feature>
<feature type="transmembrane region" description="Helical" evidence="8">
    <location>
        <begin position="369"/>
        <end position="386"/>
    </location>
</feature>
<evidence type="ECO:0000313" key="11">
    <source>
        <dbReference type="Proteomes" id="UP000217895"/>
    </source>
</evidence>
<evidence type="ECO:0000256" key="1">
    <source>
        <dbReference type="ARBA" id="ARBA00004141"/>
    </source>
</evidence>
<evidence type="ECO:0000256" key="2">
    <source>
        <dbReference type="ARBA" id="ARBA00022448"/>
    </source>
</evidence>
<organism evidence="10 11">
    <name type="scientific">Leptolyngbya boryana NIES-2135</name>
    <dbReference type="NCBI Taxonomy" id="1973484"/>
    <lineage>
        <taxon>Bacteria</taxon>
        <taxon>Bacillati</taxon>
        <taxon>Cyanobacteriota</taxon>
        <taxon>Cyanophyceae</taxon>
        <taxon>Leptolyngbyales</taxon>
        <taxon>Leptolyngbyaceae</taxon>
        <taxon>Leptolyngbya group</taxon>
        <taxon>Leptolyngbya</taxon>
    </lineage>
</organism>
<gene>
    <name evidence="8" type="primary">pxcA</name>
    <name evidence="10" type="ORF">NIES2135_10120</name>
</gene>
<dbReference type="InterPro" id="IPR004282">
    <property type="entry name" value="CemA"/>
</dbReference>
<keyword evidence="5 8" id="KW-1133">Transmembrane helix</keyword>
<evidence type="ECO:0000256" key="9">
    <source>
        <dbReference type="SAM" id="MobiDB-lite"/>
    </source>
</evidence>
<dbReference type="AlphaFoldDB" id="A0A1Z4JBT8"/>
<dbReference type="GO" id="GO:0015078">
    <property type="term" value="F:proton transmembrane transporter activity"/>
    <property type="evidence" value="ECO:0007669"/>
    <property type="project" value="UniProtKB-UniRule"/>
</dbReference>
<feature type="compositionally biased region" description="Basic and acidic residues" evidence="9">
    <location>
        <begin position="167"/>
        <end position="176"/>
    </location>
</feature>
<evidence type="ECO:0000256" key="3">
    <source>
        <dbReference type="ARBA" id="ARBA00022692"/>
    </source>
</evidence>
<keyword evidence="8" id="KW-1003">Cell membrane</keyword>
<dbReference type="EMBL" id="AP018203">
    <property type="protein sequence ID" value="BAY54196.1"/>
    <property type="molecule type" value="Genomic_DNA"/>
</dbReference>
<evidence type="ECO:0000256" key="4">
    <source>
        <dbReference type="ARBA" id="ARBA00022781"/>
    </source>
</evidence>
<comment type="subcellular location">
    <subcellularLocation>
        <location evidence="8">Cell inner membrane</location>
        <topology evidence="8">Multi-pass membrane protein</topology>
    </subcellularLocation>
    <subcellularLocation>
        <location evidence="1">Membrane</location>
        <topology evidence="1">Multi-pass membrane protein</topology>
    </subcellularLocation>
</comment>
<proteinExistence type="inferred from homology"/>
<dbReference type="Proteomes" id="UP000217895">
    <property type="component" value="Chromosome"/>
</dbReference>
<evidence type="ECO:0000256" key="7">
    <source>
        <dbReference type="ARBA" id="ARBA00023136"/>
    </source>
</evidence>
<dbReference type="PANTHER" id="PTHR33650">
    <property type="entry name" value="CHLOROPLAST ENVELOPE MEMBRANE PROTEIN-RELATED"/>
    <property type="match status" value="1"/>
</dbReference>
<comment type="similarity">
    <text evidence="8">Belongs to the CemA family.</text>
</comment>
<dbReference type="HAMAP" id="MF_01308">
    <property type="entry name" value="CemA_PxcA"/>
    <property type="match status" value="1"/>
</dbReference>
<feature type="transmembrane region" description="Helical" evidence="8">
    <location>
        <begin position="407"/>
        <end position="428"/>
    </location>
</feature>
<evidence type="ECO:0000256" key="6">
    <source>
        <dbReference type="ARBA" id="ARBA00023065"/>
    </source>
</evidence>
<keyword evidence="2 8" id="KW-0813">Transport</keyword>
<keyword evidence="11" id="KW-1185">Reference proteome</keyword>
<dbReference type="GO" id="GO:0005886">
    <property type="term" value="C:plasma membrane"/>
    <property type="evidence" value="ECO:0007669"/>
    <property type="project" value="UniProtKB-SubCell"/>
</dbReference>
<dbReference type="NCBIfam" id="NF002703">
    <property type="entry name" value="PRK02507.1-1"/>
    <property type="match status" value="1"/>
</dbReference>
<comment type="function">
    <text evidence="8">Required for H(+) efflux immediately after light irradiation to form a rapid H(+) concentration gradient across the thylakoid membranes. Together with PxcL, contributes to transient H(+) uptake following dark to light transition.</text>
</comment>
<feature type="region of interest" description="Disordered" evidence="9">
    <location>
        <begin position="162"/>
        <end position="203"/>
    </location>
</feature>
<sequence>MNNNSLLSQLRNYVRRAEQWYLETPDRALDQAYDAALKIRAIENEHFGGQKISPRATQLRGNALAYFEKDLQKYLRNIRMRLTEFHRSRSALAITNPNQTADTLRTIETTEVGTDRFVPTVQDKPSITLEKLRFIDEVLMRYAEEQLTLEAVSASMLAVEMNGSPDKTTKPDKKNSDPNLTVADTQNVPANAAEKSEDFESLSDKTGLLPRSILTTLNRLRRDLDPKSEAEVLQNYRVSKVKTLLAVRFVLILILVPLLVQQGVRNIALSNYLIPGAWITQNFKVENPDRIFLNGEMAEEALRELQGFEERLKFENLLRETFERETLPAEEREARVKERSEQVEVRVREKATEIAASFSTQSANAIKNWIADIAGTIAFVLILLNGKREIDILKSFMDETVYGLSDSAKAFIIILFTDVFVGFHSPHGWEIILESVSKHFGLPANRDFIFLFIATFPVILDTIFKYWIFRYLNRVSPSAVATYREMNE</sequence>